<dbReference type="PANTHER" id="PTHR43394:SF1">
    <property type="entry name" value="ATP-BINDING CASSETTE SUB-FAMILY B MEMBER 10, MITOCHONDRIAL"/>
    <property type="match status" value="1"/>
</dbReference>
<dbReference type="GO" id="GO:0005886">
    <property type="term" value="C:plasma membrane"/>
    <property type="evidence" value="ECO:0007669"/>
    <property type="project" value="UniProtKB-SubCell"/>
</dbReference>
<name>A0A942TFX4_9BACI</name>
<comment type="subcellular location">
    <subcellularLocation>
        <location evidence="1">Cell membrane</location>
        <topology evidence="1">Multi-pass membrane protein</topology>
    </subcellularLocation>
</comment>
<dbReference type="Gene3D" id="3.40.50.300">
    <property type="entry name" value="P-loop containing nucleotide triphosphate hydrolases"/>
    <property type="match status" value="1"/>
</dbReference>
<dbReference type="InterPro" id="IPR027417">
    <property type="entry name" value="P-loop_NTPase"/>
</dbReference>
<dbReference type="EMBL" id="JAGYPG010000002">
    <property type="protein sequence ID" value="MBS4196138.1"/>
    <property type="molecule type" value="Genomic_DNA"/>
</dbReference>
<dbReference type="PROSITE" id="PS50929">
    <property type="entry name" value="ABC_TM1F"/>
    <property type="match status" value="1"/>
</dbReference>
<feature type="transmembrane region" description="Helical" evidence="9">
    <location>
        <begin position="59"/>
        <end position="85"/>
    </location>
</feature>
<feature type="domain" description="ABC transporter" evidence="10">
    <location>
        <begin position="331"/>
        <end position="566"/>
    </location>
</feature>
<dbReference type="PROSITE" id="PS00211">
    <property type="entry name" value="ABC_TRANSPORTER_1"/>
    <property type="match status" value="1"/>
</dbReference>
<dbReference type="SMART" id="SM00382">
    <property type="entry name" value="AAA"/>
    <property type="match status" value="1"/>
</dbReference>
<dbReference type="AlphaFoldDB" id="A0A942TFX4"/>
<proteinExistence type="predicted"/>
<evidence type="ECO:0000313" key="13">
    <source>
        <dbReference type="Proteomes" id="UP000681414"/>
    </source>
</evidence>
<keyword evidence="5" id="KW-0547">Nucleotide-binding</keyword>
<evidence type="ECO:0000256" key="7">
    <source>
        <dbReference type="ARBA" id="ARBA00022989"/>
    </source>
</evidence>
<evidence type="ECO:0000313" key="12">
    <source>
        <dbReference type="EMBL" id="MBS4196138.1"/>
    </source>
</evidence>
<dbReference type="RefSeq" id="WP_213125294.1">
    <property type="nucleotide sequence ID" value="NZ_JAGYPG010000002.1"/>
</dbReference>
<evidence type="ECO:0000256" key="2">
    <source>
        <dbReference type="ARBA" id="ARBA00022448"/>
    </source>
</evidence>
<feature type="transmembrane region" description="Helical" evidence="9">
    <location>
        <begin position="278"/>
        <end position="296"/>
    </location>
</feature>
<dbReference type="SUPFAM" id="SSF52540">
    <property type="entry name" value="P-loop containing nucleoside triphosphate hydrolases"/>
    <property type="match status" value="1"/>
</dbReference>
<dbReference type="CDD" id="cd18548">
    <property type="entry name" value="ABC_6TM_Tm287_like"/>
    <property type="match status" value="1"/>
</dbReference>
<keyword evidence="6 12" id="KW-0067">ATP-binding</keyword>
<evidence type="ECO:0000256" key="1">
    <source>
        <dbReference type="ARBA" id="ARBA00004651"/>
    </source>
</evidence>
<evidence type="ECO:0000256" key="8">
    <source>
        <dbReference type="ARBA" id="ARBA00023136"/>
    </source>
</evidence>
<dbReference type="InterPro" id="IPR011527">
    <property type="entry name" value="ABC1_TM_dom"/>
</dbReference>
<keyword evidence="4 9" id="KW-0812">Transmembrane</keyword>
<feature type="transmembrane region" description="Helical" evidence="9">
    <location>
        <begin position="133"/>
        <end position="151"/>
    </location>
</feature>
<dbReference type="Pfam" id="PF00005">
    <property type="entry name" value="ABC_tran"/>
    <property type="match status" value="1"/>
</dbReference>
<dbReference type="FunFam" id="1.20.1560.10:FF:000040">
    <property type="entry name" value="Multidrug ABC transporter ATP-binding protein"/>
    <property type="match status" value="1"/>
</dbReference>
<dbReference type="InterPro" id="IPR039421">
    <property type="entry name" value="Type_1_exporter"/>
</dbReference>
<keyword evidence="3" id="KW-1003">Cell membrane</keyword>
<dbReference type="Pfam" id="PF00664">
    <property type="entry name" value="ABC_membrane"/>
    <property type="match status" value="1"/>
</dbReference>
<dbReference type="GO" id="GO:0015421">
    <property type="term" value="F:ABC-type oligopeptide transporter activity"/>
    <property type="evidence" value="ECO:0007669"/>
    <property type="project" value="TreeGrafter"/>
</dbReference>
<dbReference type="InterPro" id="IPR003439">
    <property type="entry name" value="ABC_transporter-like_ATP-bd"/>
</dbReference>
<feature type="transmembrane region" description="Helical" evidence="9">
    <location>
        <begin position="12"/>
        <end position="28"/>
    </location>
</feature>
<dbReference type="PROSITE" id="PS50893">
    <property type="entry name" value="ABC_TRANSPORTER_2"/>
    <property type="match status" value="1"/>
</dbReference>
<accession>A0A942TFX4</accession>
<feature type="transmembrane region" description="Helical" evidence="9">
    <location>
        <begin position="238"/>
        <end position="258"/>
    </location>
</feature>
<keyword evidence="7 9" id="KW-1133">Transmembrane helix</keyword>
<evidence type="ECO:0000256" key="5">
    <source>
        <dbReference type="ARBA" id="ARBA00022741"/>
    </source>
</evidence>
<dbReference type="FunFam" id="3.40.50.300:FF:000221">
    <property type="entry name" value="Multidrug ABC transporter ATP-binding protein"/>
    <property type="match status" value="1"/>
</dbReference>
<keyword evidence="8 9" id="KW-0472">Membrane</keyword>
<dbReference type="Gene3D" id="1.20.1560.10">
    <property type="entry name" value="ABC transporter type 1, transmembrane domain"/>
    <property type="match status" value="1"/>
</dbReference>
<dbReference type="GO" id="GO:0005524">
    <property type="term" value="F:ATP binding"/>
    <property type="evidence" value="ECO:0007669"/>
    <property type="project" value="UniProtKB-KW"/>
</dbReference>
<comment type="caution">
    <text evidence="12">The sequence shown here is derived from an EMBL/GenBank/DDBJ whole genome shotgun (WGS) entry which is preliminary data.</text>
</comment>
<feature type="domain" description="ABC transmembrane type-1" evidence="11">
    <location>
        <begin position="16"/>
        <end position="298"/>
    </location>
</feature>
<evidence type="ECO:0000256" key="4">
    <source>
        <dbReference type="ARBA" id="ARBA00022692"/>
    </source>
</evidence>
<dbReference type="InterPro" id="IPR003593">
    <property type="entry name" value="AAA+_ATPase"/>
</dbReference>
<keyword evidence="13" id="KW-1185">Reference proteome</keyword>
<sequence>MRKLSPYLKPHWFFVLLAPLLMILEVYMDLLQPRLMASIIDEGIMKGDLSLVQSTGARMLLIAFMGLLGGVGCTVFASFASVHFAADLREDLYKRVQTFTFKQLDRFSGGQLVTRLTNDVTQLQLFVEMLLKIFVRAPLLIIGSTIMVILISPKLALVLVVSMPLLFTALYLLVRYAFPMFSKVQERLDGVNNVLQENLRGMRLVKAFVRGDFERKKFSKQNTEYTDFAIKAFRIMALNMPVMMLIMNLSIVAILWFGAGQTWAGHLPVGDLVAFINYVTQVLFSLLMVAMLMMSISRAKASADRVNEVLDIKPEKQIPKAQPLKNIQGNIEFRNVSFSYEKDQELILKNISFDSKRGERVAILGAAGTGKSSLIHLIPGLYEPTEGSVLLDGKNVLDLPFEELRKHIGLVLQQTILFSGTIYENISFGKPDASMEEVVAAARAAQAHEFISKMPNGYETVLGQRGVNLSGGQKQRISIARALLLKPAVLILDDSTSAVDVKTEIAIQKALRTNWSDCTCIFIAQRISSVVDADRIIVLENGEIVAEGKHDELLVNSPIYQEIYASQQRKEEVLHA</sequence>
<evidence type="ECO:0000259" key="10">
    <source>
        <dbReference type="PROSITE" id="PS50893"/>
    </source>
</evidence>
<dbReference type="Proteomes" id="UP000681414">
    <property type="component" value="Unassembled WGS sequence"/>
</dbReference>
<keyword evidence="2" id="KW-0813">Transport</keyword>
<evidence type="ECO:0000259" key="11">
    <source>
        <dbReference type="PROSITE" id="PS50929"/>
    </source>
</evidence>
<feature type="transmembrane region" description="Helical" evidence="9">
    <location>
        <begin position="157"/>
        <end position="178"/>
    </location>
</feature>
<organism evidence="12 13">
    <name type="scientific">Lederbergia citri</name>
    <dbReference type="NCBI Taxonomy" id="2833580"/>
    <lineage>
        <taxon>Bacteria</taxon>
        <taxon>Bacillati</taxon>
        <taxon>Bacillota</taxon>
        <taxon>Bacilli</taxon>
        <taxon>Bacillales</taxon>
        <taxon>Bacillaceae</taxon>
        <taxon>Lederbergia</taxon>
    </lineage>
</organism>
<dbReference type="InterPro" id="IPR017871">
    <property type="entry name" value="ABC_transporter-like_CS"/>
</dbReference>
<dbReference type="PANTHER" id="PTHR43394">
    <property type="entry name" value="ATP-DEPENDENT PERMEASE MDL1, MITOCHONDRIAL"/>
    <property type="match status" value="1"/>
</dbReference>
<dbReference type="GO" id="GO:0016887">
    <property type="term" value="F:ATP hydrolysis activity"/>
    <property type="evidence" value="ECO:0007669"/>
    <property type="project" value="InterPro"/>
</dbReference>
<dbReference type="SUPFAM" id="SSF90123">
    <property type="entry name" value="ABC transporter transmembrane region"/>
    <property type="match status" value="1"/>
</dbReference>
<protein>
    <submittedName>
        <fullName evidence="12">ABC transporter ATP-binding protein</fullName>
    </submittedName>
</protein>
<gene>
    <name evidence="12" type="ORF">KHA97_13810</name>
</gene>
<dbReference type="InterPro" id="IPR036640">
    <property type="entry name" value="ABC1_TM_sf"/>
</dbReference>
<evidence type="ECO:0000256" key="6">
    <source>
        <dbReference type="ARBA" id="ARBA00022840"/>
    </source>
</evidence>
<evidence type="ECO:0000256" key="9">
    <source>
        <dbReference type="SAM" id="Phobius"/>
    </source>
</evidence>
<evidence type="ECO:0000256" key="3">
    <source>
        <dbReference type="ARBA" id="ARBA00022475"/>
    </source>
</evidence>
<reference evidence="12 13" key="1">
    <citation type="submission" date="2021-05" db="EMBL/GenBank/DDBJ databases">
        <title>Novel Bacillus species.</title>
        <authorList>
            <person name="Liu G."/>
        </authorList>
    </citation>
    <scope>NUCLEOTIDE SEQUENCE [LARGE SCALE GENOMIC DNA]</scope>
    <source>
        <strain evidence="13">FJAT-49780</strain>
    </source>
</reference>